<accession>A0ABN7VMZ3</accession>
<evidence type="ECO:0000313" key="2">
    <source>
        <dbReference type="Proteomes" id="UP000789901"/>
    </source>
</evidence>
<evidence type="ECO:0000313" key="1">
    <source>
        <dbReference type="EMBL" id="CAG8787725.1"/>
    </source>
</evidence>
<name>A0ABN7VMZ3_GIGMA</name>
<dbReference type="EMBL" id="CAJVQB010018463">
    <property type="protein sequence ID" value="CAG8787725.1"/>
    <property type="molecule type" value="Genomic_DNA"/>
</dbReference>
<comment type="caution">
    <text evidence="1">The sequence shown here is derived from an EMBL/GenBank/DDBJ whole genome shotgun (WGS) entry which is preliminary data.</text>
</comment>
<organism evidence="1 2">
    <name type="scientific">Gigaspora margarita</name>
    <dbReference type="NCBI Taxonomy" id="4874"/>
    <lineage>
        <taxon>Eukaryota</taxon>
        <taxon>Fungi</taxon>
        <taxon>Fungi incertae sedis</taxon>
        <taxon>Mucoromycota</taxon>
        <taxon>Glomeromycotina</taxon>
        <taxon>Glomeromycetes</taxon>
        <taxon>Diversisporales</taxon>
        <taxon>Gigasporaceae</taxon>
        <taxon>Gigaspora</taxon>
    </lineage>
</organism>
<gene>
    <name evidence="1" type="ORF">GMARGA_LOCUS20723</name>
</gene>
<protein>
    <submittedName>
        <fullName evidence="1">26603_t:CDS:1</fullName>
    </submittedName>
</protein>
<dbReference type="Proteomes" id="UP000789901">
    <property type="component" value="Unassembled WGS sequence"/>
</dbReference>
<sequence length="89" mass="10630">MELSKTVAKVVNRELCLAKCIRRHEHQDVVAYRQIFLEKVAQLNHFISKWFDQDYKIITFSQLSDSKKEHMWITHDESSFYAYDGPHTV</sequence>
<reference evidence="1 2" key="1">
    <citation type="submission" date="2021-06" db="EMBL/GenBank/DDBJ databases">
        <authorList>
            <person name="Kallberg Y."/>
            <person name="Tangrot J."/>
            <person name="Rosling A."/>
        </authorList>
    </citation>
    <scope>NUCLEOTIDE SEQUENCE [LARGE SCALE GENOMIC DNA]</scope>
    <source>
        <strain evidence="1 2">120-4 pot B 10/14</strain>
    </source>
</reference>
<proteinExistence type="predicted"/>
<keyword evidence="2" id="KW-1185">Reference proteome</keyword>